<sequence length="202" mass="22384">MSSMLLPVIGRVRVGHHMEARVMESCGVNAIDESETLEATSSIFIEKHPFKVPFVCGVGNLIEALKRISEGASMLRSKLDVPPRNKGGSAEEDKPSITNAVNCIRVIQEDIKKLINMSIVDREKYTKINNLDTDLVMQVIRLKRLSLPFYADGGVVLPTDVAMLMDIGYDGVFASVQLFQAPNSEKRMRALVLAAKHYKNPL</sequence>
<dbReference type="Proteomes" id="UP000242474">
    <property type="component" value="Unassembled WGS sequence"/>
</dbReference>
<dbReference type="InterPro" id="IPR011060">
    <property type="entry name" value="RibuloseP-bd_barrel"/>
</dbReference>
<evidence type="ECO:0000259" key="9">
    <source>
        <dbReference type="Pfam" id="PF01680"/>
    </source>
</evidence>
<proteinExistence type="inferred from homology"/>
<evidence type="ECO:0000256" key="4">
    <source>
        <dbReference type="ARBA" id="ARBA00022898"/>
    </source>
</evidence>
<keyword evidence="4" id="KW-0663">Pyridoxal phosphate</keyword>
<evidence type="ECO:0000256" key="1">
    <source>
        <dbReference type="ARBA" id="ARBA00004737"/>
    </source>
</evidence>
<dbReference type="GO" id="GO:0008615">
    <property type="term" value="P:pyridoxine biosynthetic process"/>
    <property type="evidence" value="ECO:0007669"/>
    <property type="project" value="TreeGrafter"/>
</dbReference>
<keyword evidence="6" id="KW-0704">Schiff base</keyword>
<comment type="similarity">
    <text evidence="2 8">Belongs to the PdxS/SNZ family.</text>
</comment>
<dbReference type="UniPathway" id="UPA00245"/>
<dbReference type="InterPro" id="IPR001852">
    <property type="entry name" value="PdxS/SNZ"/>
</dbReference>
<name>A0A2G5B7S7_COERN</name>
<dbReference type="Gene3D" id="3.20.20.70">
    <property type="entry name" value="Aldolase class I"/>
    <property type="match status" value="1"/>
</dbReference>
<evidence type="ECO:0000256" key="2">
    <source>
        <dbReference type="ARBA" id="ARBA00007281"/>
    </source>
</evidence>
<dbReference type="STRING" id="763665.A0A2G5B7S7"/>
<protein>
    <recommendedName>
        <fullName evidence="3">pyridoxal 5'-phosphate synthase (glutamine hydrolyzing)</fullName>
        <ecNumber evidence="3">4.3.3.6</ecNumber>
    </recommendedName>
</protein>
<dbReference type="PROSITE" id="PS51129">
    <property type="entry name" value="PDXS_SNZ_2"/>
    <property type="match status" value="1"/>
</dbReference>
<keyword evidence="11" id="KW-1185">Reference proteome</keyword>
<dbReference type="AlphaFoldDB" id="A0A2G5B7S7"/>
<dbReference type="GO" id="GO:0042823">
    <property type="term" value="P:pyridoxal phosphate biosynthetic process"/>
    <property type="evidence" value="ECO:0007669"/>
    <property type="project" value="UniProtKB-UniPathway"/>
</dbReference>
<dbReference type="InterPro" id="IPR013785">
    <property type="entry name" value="Aldolase_TIM"/>
</dbReference>
<feature type="domain" description="PdxS/SNZ N-terminal" evidence="9">
    <location>
        <begin position="2"/>
        <end position="150"/>
    </location>
</feature>
<dbReference type="GO" id="GO:0036381">
    <property type="term" value="F:pyridoxal 5'-phosphate synthase (glutamine hydrolysing) activity"/>
    <property type="evidence" value="ECO:0007669"/>
    <property type="project" value="UniProtKB-EC"/>
</dbReference>
<evidence type="ECO:0000256" key="8">
    <source>
        <dbReference type="PROSITE-ProRule" id="PRU00481"/>
    </source>
</evidence>
<gene>
    <name evidence="10" type="ORF">COEREDRAFT_82291</name>
</gene>
<reference evidence="10 11" key="1">
    <citation type="journal article" date="2015" name="Genome Biol. Evol.">
        <title>Phylogenomic analyses indicate that early fungi evolved digesting cell walls of algal ancestors of land plants.</title>
        <authorList>
            <person name="Chang Y."/>
            <person name="Wang S."/>
            <person name="Sekimoto S."/>
            <person name="Aerts A.L."/>
            <person name="Choi C."/>
            <person name="Clum A."/>
            <person name="LaButti K.M."/>
            <person name="Lindquist E.A."/>
            <person name="Yee Ngan C."/>
            <person name="Ohm R.A."/>
            <person name="Salamov A.A."/>
            <person name="Grigoriev I.V."/>
            <person name="Spatafora J.W."/>
            <person name="Berbee M.L."/>
        </authorList>
    </citation>
    <scope>NUCLEOTIDE SEQUENCE [LARGE SCALE GENOMIC DNA]</scope>
    <source>
        <strain evidence="10 11">NRRL 1564</strain>
    </source>
</reference>
<evidence type="ECO:0000256" key="3">
    <source>
        <dbReference type="ARBA" id="ARBA00012084"/>
    </source>
</evidence>
<evidence type="ECO:0000256" key="7">
    <source>
        <dbReference type="ARBA" id="ARBA00047992"/>
    </source>
</evidence>
<dbReference type="InterPro" id="IPR033755">
    <property type="entry name" value="PdxS/SNZ_N"/>
</dbReference>
<organism evidence="10 11">
    <name type="scientific">Coemansia reversa (strain ATCC 12441 / NRRL 1564)</name>
    <dbReference type="NCBI Taxonomy" id="763665"/>
    <lineage>
        <taxon>Eukaryota</taxon>
        <taxon>Fungi</taxon>
        <taxon>Fungi incertae sedis</taxon>
        <taxon>Zoopagomycota</taxon>
        <taxon>Kickxellomycotina</taxon>
        <taxon>Kickxellomycetes</taxon>
        <taxon>Kickxellales</taxon>
        <taxon>Kickxellaceae</taxon>
        <taxon>Coemansia</taxon>
    </lineage>
</organism>
<dbReference type="OrthoDB" id="1660966at2759"/>
<accession>A0A2G5B7S7</accession>
<dbReference type="PANTHER" id="PTHR31829">
    <property type="entry name" value="PYRIDOXAL 5'-PHOSPHATE SYNTHASE SUBUNIT SNZ1-RELATED"/>
    <property type="match status" value="1"/>
</dbReference>
<keyword evidence="5" id="KW-0456">Lyase</keyword>
<dbReference type="PANTHER" id="PTHR31829:SF0">
    <property type="entry name" value="PYRIDOXAL 5'-PHOSPHATE SYNTHASE SUBUNIT SNZ1-RELATED"/>
    <property type="match status" value="1"/>
</dbReference>
<dbReference type="Pfam" id="PF01680">
    <property type="entry name" value="SOR_SNZ"/>
    <property type="match status" value="1"/>
</dbReference>
<feature type="non-terminal residue" evidence="10">
    <location>
        <position position="202"/>
    </location>
</feature>
<dbReference type="GO" id="GO:0006520">
    <property type="term" value="P:amino acid metabolic process"/>
    <property type="evidence" value="ECO:0007669"/>
    <property type="project" value="TreeGrafter"/>
</dbReference>
<dbReference type="SUPFAM" id="SSF51366">
    <property type="entry name" value="Ribulose-phoshate binding barrel"/>
    <property type="match status" value="1"/>
</dbReference>
<dbReference type="EMBL" id="KZ303510">
    <property type="protein sequence ID" value="PIA15086.1"/>
    <property type="molecule type" value="Genomic_DNA"/>
</dbReference>
<comment type="catalytic activity">
    <reaction evidence="7">
        <text>aldehydo-D-ribose 5-phosphate + D-glyceraldehyde 3-phosphate + L-glutamine = pyridoxal 5'-phosphate + L-glutamate + phosphate + 3 H2O + H(+)</text>
        <dbReference type="Rhea" id="RHEA:31507"/>
        <dbReference type="ChEBI" id="CHEBI:15377"/>
        <dbReference type="ChEBI" id="CHEBI:15378"/>
        <dbReference type="ChEBI" id="CHEBI:29985"/>
        <dbReference type="ChEBI" id="CHEBI:43474"/>
        <dbReference type="ChEBI" id="CHEBI:58273"/>
        <dbReference type="ChEBI" id="CHEBI:58359"/>
        <dbReference type="ChEBI" id="CHEBI:59776"/>
        <dbReference type="ChEBI" id="CHEBI:597326"/>
        <dbReference type="EC" id="4.3.3.6"/>
    </reaction>
</comment>
<dbReference type="EC" id="4.3.3.6" evidence="3"/>
<evidence type="ECO:0000313" key="11">
    <source>
        <dbReference type="Proteomes" id="UP000242474"/>
    </source>
</evidence>
<evidence type="ECO:0000256" key="6">
    <source>
        <dbReference type="ARBA" id="ARBA00023270"/>
    </source>
</evidence>
<evidence type="ECO:0000256" key="5">
    <source>
        <dbReference type="ARBA" id="ARBA00023239"/>
    </source>
</evidence>
<evidence type="ECO:0000313" key="10">
    <source>
        <dbReference type="EMBL" id="PIA15086.1"/>
    </source>
</evidence>
<comment type="pathway">
    <text evidence="1">Cofactor biosynthesis; pyridoxal 5'-phosphate biosynthesis.</text>
</comment>